<gene>
    <name evidence="2" type="ORF">GLOINDRAFT_347609</name>
</gene>
<dbReference type="AlphaFoldDB" id="U9TUR8"/>
<sequence length="54" mass="6333">MNIQKSEVGLLSYVHCSKSAVAYWVKKYRQDKNLTDEQKSSRLHNTPKHKTNEL</sequence>
<dbReference type="EMBL" id="KI285556">
    <property type="protein sequence ID" value="ESA11855.1"/>
    <property type="molecule type" value="Genomic_DNA"/>
</dbReference>
<feature type="region of interest" description="Disordered" evidence="1">
    <location>
        <begin position="34"/>
        <end position="54"/>
    </location>
</feature>
<evidence type="ECO:0000313" key="2">
    <source>
        <dbReference type="EMBL" id="ESA11855.1"/>
    </source>
</evidence>
<evidence type="ECO:0000256" key="1">
    <source>
        <dbReference type="SAM" id="MobiDB-lite"/>
    </source>
</evidence>
<accession>U9TUR8</accession>
<proteinExistence type="predicted"/>
<feature type="compositionally biased region" description="Basic residues" evidence="1">
    <location>
        <begin position="41"/>
        <end position="54"/>
    </location>
</feature>
<protein>
    <submittedName>
        <fullName evidence="2">Uncharacterized protein</fullName>
    </submittedName>
</protein>
<organism evidence="2">
    <name type="scientific">Rhizophagus irregularis (strain DAOM 181602 / DAOM 197198 / MUCL 43194)</name>
    <name type="common">Arbuscular mycorrhizal fungus</name>
    <name type="synonym">Glomus intraradices</name>
    <dbReference type="NCBI Taxonomy" id="747089"/>
    <lineage>
        <taxon>Eukaryota</taxon>
        <taxon>Fungi</taxon>
        <taxon>Fungi incertae sedis</taxon>
        <taxon>Mucoromycota</taxon>
        <taxon>Glomeromycotina</taxon>
        <taxon>Glomeromycetes</taxon>
        <taxon>Glomerales</taxon>
        <taxon>Glomeraceae</taxon>
        <taxon>Rhizophagus</taxon>
    </lineage>
</organism>
<dbReference type="HOGENOM" id="CLU_3051516_0_0_1"/>
<reference evidence="2" key="1">
    <citation type="submission" date="2013-07" db="EMBL/GenBank/DDBJ databases">
        <title>The genome of an arbuscular mycorrhizal fungus provides insights into the evolution of the oldest plant symbiosis.</title>
        <authorList>
            <consortium name="DOE Joint Genome Institute"/>
            <person name="Tisserant E."/>
            <person name="Malbreil M."/>
            <person name="Kuo A."/>
            <person name="Kohler A."/>
            <person name="Symeonidi A."/>
            <person name="Balestrini R."/>
            <person name="Charron P."/>
            <person name="Duensing N."/>
            <person name="Frei-dit-Frey N."/>
            <person name="Gianinazzi-Pearson V."/>
            <person name="Gilbert B."/>
            <person name="Handa Y."/>
            <person name="Hijri M."/>
            <person name="Kaul R."/>
            <person name="Kawaguchi M."/>
            <person name="Krajinski F."/>
            <person name="Lammers P."/>
            <person name="Lapierre D."/>
            <person name="Masclaux F.G."/>
            <person name="Murat C."/>
            <person name="Morin E."/>
            <person name="Ndikumana S."/>
            <person name="Pagni M."/>
            <person name="Petitpierre D."/>
            <person name="Requena N."/>
            <person name="Rosikiewicz P."/>
            <person name="Riley R."/>
            <person name="Saito K."/>
            <person name="San Clemente H."/>
            <person name="Shapiro H."/>
            <person name="van Tuinen D."/>
            <person name="Becard G."/>
            <person name="Bonfante P."/>
            <person name="Paszkowski U."/>
            <person name="Shachar-Hill Y."/>
            <person name="Young J.P."/>
            <person name="Sanders I.R."/>
            <person name="Henrissat B."/>
            <person name="Rensing S.A."/>
            <person name="Grigoriev I.V."/>
            <person name="Corradi N."/>
            <person name="Roux C."/>
            <person name="Martin F."/>
        </authorList>
    </citation>
    <scope>NUCLEOTIDE SEQUENCE</scope>
    <source>
        <strain evidence="2">DAOM 197198</strain>
    </source>
</reference>
<name>U9TUR8_RHIID</name>